<accession>A0ABT1APV7</accession>
<evidence type="ECO:0000313" key="2">
    <source>
        <dbReference type="Proteomes" id="UP001162811"/>
    </source>
</evidence>
<sequence length="113" mass="12660">MDSDESGASHQKFRMRNRRVLDVRQTDSAAKISTAPFRRAGYEEIQGRIILMLPSVLILLLGDLSGCRENPRFENQLGLVQVRGVQFSSGFLYSRRVAAADFQITHMGSCVRG</sequence>
<organism evidence="1 2">
    <name type="scientific">Ralstonia soli</name>
    <dbReference type="NCBI Taxonomy" id="2953896"/>
    <lineage>
        <taxon>Bacteria</taxon>
        <taxon>Pseudomonadati</taxon>
        <taxon>Pseudomonadota</taxon>
        <taxon>Betaproteobacteria</taxon>
        <taxon>Burkholderiales</taxon>
        <taxon>Burkholderiaceae</taxon>
        <taxon>Ralstonia</taxon>
    </lineage>
</organism>
<reference evidence="1" key="2">
    <citation type="journal article" date="2023" name="Front. Microbiol.">
        <title>Ralstonia chuxiongensis sp. nov., Ralstonia mojiangensis sp. nov., and Ralstonia soli sp. nov., isolated from tobacco fields, are three novel species in the family Burkholderiaceae.</title>
        <authorList>
            <person name="Lu C.H."/>
            <person name="Zhang Y.Y."/>
            <person name="Jiang N."/>
            <person name="Chen W."/>
            <person name="Shao X."/>
            <person name="Zhao Z.M."/>
            <person name="Lu W.L."/>
            <person name="Hu X."/>
            <person name="Xi Y.X."/>
            <person name="Zou S.Y."/>
            <person name="Wei Q.J."/>
            <person name="Lin Z.L."/>
            <person name="Gong L."/>
            <person name="Gai X.T."/>
            <person name="Zhang L.Q."/>
            <person name="Li J.Y."/>
            <person name="Jin Y."/>
            <person name="Xia Z.Y."/>
        </authorList>
    </citation>
    <scope>NUCLEOTIDE SEQUENCE</scope>
    <source>
        <strain evidence="1">21MJYT02-11</strain>
    </source>
</reference>
<dbReference type="Proteomes" id="UP001162811">
    <property type="component" value="Unassembled WGS sequence"/>
</dbReference>
<proteinExistence type="predicted"/>
<protein>
    <submittedName>
        <fullName evidence="1">Uncharacterized protein</fullName>
    </submittedName>
</protein>
<gene>
    <name evidence="1" type="ORF">NG900_19740</name>
</gene>
<evidence type="ECO:0000313" key="1">
    <source>
        <dbReference type="EMBL" id="MCO5400438.1"/>
    </source>
</evidence>
<name>A0ABT1APV7_9RALS</name>
<keyword evidence="2" id="KW-1185">Reference proteome</keyword>
<reference evidence="1" key="1">
    <citation type="submission" date="2022-06" db="EMBL/GenBank/DDBJ databases">
        <authorList>
            <person name="Lu C.-H."/>
        </authorList>
    </citation>
    <scope>NUCLEOTIDE SEQUENCE</scope>
    <source>
        <strain evidence="1">21MJYT02-11</strain>
    </source>
</reference>
<comment type="caution">
    <text evidence="1">The sequence shown here is derived from an EMBL/GenBank/DDBJ whole genome shotgun (WGS) entry which is preliminary data.</text>
</comment>
<dbReference type="EMBL" id="JAMXHT010000007">
    <property type="protein sequence ID" value="MCO5400438.1"/>
    <property type="molecule type" value="Genomic_DNA"/>
</dbReference>
<dbReference type="RefSeq" id="WP_252683058.1">
    <property type="nucleotide sequence ID" value="NZ_JAMXHT010000007.1"/>
</dbReference>